<name>A0A364N7L0_STELY</name>
<sequence>MAAVGACCCCRWHPRPFLTTIPFIARDFASWGFRVDHHASNSLYIAEVQLREKIGHSNRKERDGSRRTKLMAIWASEIVERKRRRRDTGTMNTEGEQEGPDTQEEADSGFGNLNARIKRAGDLVQDFLDAMVDCGECGCERLSLLLDSKDAADPQEDMHDIRTKKASMAPSAPMLVAQKIRFLTAIRYYPNAVLPAWSNPDIIYADQVILEYHPFEMAMKDHLVHALSSAIGKDEGRMGRVERCALTGTKRVYLWVDVGPVLIDAERGGEADVEDRDPVPRYERGEGPPLYAK</sequence>
<evidence type="ECO:0000313" key="2">
    <source>
        <dbReference type="EMBL" id="RAR13338.1"/>
    </source>
</evidence>
<dbReference type="AlphaFoldDB" id="A0A364N7L0"/>
<evidence type="ECO:0000313" key="3">
    <source>
        <dbReference type="Proteomes" id="UP000249619"/>
    </source>
</evidence>
<feature type="compositionally biased region" description="Acidic residues" evidence="1">
    <location>
        <begin position="95"/>
        <end position="107"/>
    </location>
</feature>
<feature type="region of interest" description="Disordered" evidence="1">
    <location>
        <begin position="83"/>
        <end position="109"/>
    </location>
</feature>
<keyword evidence="3" id="KW-1185">Reference proteome</keyword>
<evidence type="ECO:0000256" key="1">
    <source>
        <dbReference type="SAM" id="MobiDB-lite"/>
    </source>
</evidence>
<reference evidence="3" key="1">
    <citation type="submission" date="2018-05" db="EMBL/GenBank/DDBJ databases">
        <title>Draft genome sequence of Stemphylium lycopersici strain CIDEFI 213.</title>
        <authorList>
            <person name="Medina R."/>
            <person name="Franco M.E.E."/>
            <person name="Lucentini C.G."/>
            <person name="Saparrat M.C.N."/>
            <person name="Balatti P.A."/>
        </authorList>
    </citation>
    <scope>NUCLEOTIDE SEQUENCE [LARGE SCALE GENOMIC DNA]</scope>
    <source>
        <strain evidence="3">CIDEFI 213</strain>
    </source>
</reference>
<organism evidence="2 3">
    <name type="scientific">Stemphylium lycopersici</name>
    <name type="common">Tomato gray leaf spot disease fungus</name>
    <name type="synonym">Thyrospora lycopersici</name>
    <dbReference type="NCBI Taxonomy" id="183478"/>
    <lineage>
        <taxon>Eukaryota</taxon>
        <taxon>Fungi</taxon>
        <taxon>Dikarya</taxon>
        <taxon>Ascomycota</taxon>
        <taxon>Pezizomycotina</taxon>
        <taxon>Dothideomycetes</taxon>
        <taxon>Pleosporomycetidae</taxon>
        <taxon>Pleosporales</taxon>
        <taxon>Pleosporineae</taxon>
        <taxon>Pleosporaceae</taxon>
        <taxon>Stemphylium</taxon>
    </lineage>
</organism>
<dbReference type="Proteomes" id="UP000249619">
    <property type="component" value="Unassembled WGS sequence"/>
</dbReference>
<accession>A0A364N7L0</accession>
<proteinExistence type="predicted"/>
<gene>
    <name evidence="2" type="ORF">DDE83_003337</name>
</gene>
<dbReference type="EMBL" id="QGDH01000037">
    <property type="protein sequence ID" value="RAR13338.1"/>
    <property type="molecule type" value="Genomic_DNA"/>
</dbReference>
<feature type="compositionally biased region" description="Basic and acidic residues" evidence="1">
    <location>
        <begin position="268"/>
        <end position="286"/>
    </location>
</feature>
<comment type="caution">
    <text evidence="2">The sequence shown here is derived from an EMBL/GenBank/DDBJ whole genome shotgun (WGS) entry which is preliminary data.</text>
</comment>
<feature type="region of interest" description="Disordered" evidence="1">
    <location>
        <begin position="268"/>
        <end position="293"/>
    </location>
</feature>
<protein>
    <submittedName>
        <fullName evidence="2">Uncharacterized protein</fullName>
    </submittedName>
</protein>